<dbReference type="EMBL" id="KI980091">
    <property type="protein sequence ID" value="EXK75576.1"/>
    <property type="molecule type" value="Genomic_DNA"/>
</dbReference>
<evidence type="ECO:0000313" key="2">
    <source>
        <dbReference type="EMBL" id="EXK75576.1"/>
    </source>
</evidence>
<feature type="region of interest" description="Disordered" evidence="1">
    <location>
        <begin position="1"/>
        <end position="74"/>
    </location>
</feature>
<feature type="non-terminal residue" evidence="2">
    <location>
        <position position="74"/>
    </location>
</feature>
<proteinExistence type="predicted"/>
<name>X0B1E6_FUSOX</name>
<organism evidence="2 3">
    <name type="scientific">Fusarium oxysporum f. sp. raphani 54005</name>
    <dbReference type="NCBI Taxonomy" id="1089458"/>
    <lineage>
        <taxon>Eukaryota</taxon>
        <taxon>Fungi</taxon>
        <taxon>Dikarya</taxon>
        <taxon>Ascomycota</taxon>
        <taxon>Pezizomycotina</taxon>
        <taxon>Sordariomycetes</taxon>
        <taxon>Hypocreomycetidae</taxon>
        <taxon>Hypocreales</taxon>
        <taxon>Nectriaceae</taxon>
        <taxon>Fusarium</taxon>
        <taxon>Fusarium oxysporum species complex</taxon>
    </lineage>
</organism>
<dbReference type="Proteomes" id="UP000030663">
    <property type="component" value="Unassembled WGS sequence"/>
</dbReference>
<evidence type="ECO:0000313" key="3">
    <source>
        <dbReference type="Proteomes" id="UP000030663"/>
    </source>
</evidence>
<keyword evidence="3" id="KW-1185">Reference proteome</keyword>
<gene>
    <name evidence="2" type="ORF">FOQG_19658</name>
</gene>
<accession>X0B1E6</accession>
<protein>
    <submittedName>
        <fullName evidence="2">Uncharacterized protein</fullName>
    </submittedName>
</protein>
<dbReference type="AlphaFoldDB" id="X0B1E6"/>
<reference evidence="2 3" key="1">
    <citation type="submission" date="2011-11" db="EMBL/GenBank/DDBJ databases">
        <title>The Genome Sequence of Fusarium oxysporum PHW815.</title>
        <authorList>
            <consortium name="The Broad Institute Genome Sequencing Platform"/>
            <person name="Ma L.-J."/>
            <person name="Gale L.R."/>
            <person name="Schwartz D.C."/>
            <person name="Zhou S."/>
            <person name="Corby-Kistler H."/>
            <person name="Young S.K."/>
            <person name="Zeng Q."/>
            <person name="Gargeya S."/>
            <person name="Fitzgerald M."/>
            <person name="Haas B."/>
            <person name="Abouelleil A."/>
            <person name="Alvarado L."/>
            <person name="Arachchi H.M."/>
            <person name="Berlin A."/>
            <person name="Brown A."/>
            <person name="Chapman S.B."/>
            <person name="Chen Z."/>
            <person name="Dunbar C."/>
            <person name="Freedman E."/>
            <person name="Gearin G."/>
            <person name="Goldberg J."/>
            <person name="Griggs A."/>
            <person name="Gujja S."/>
            <person name="Heiman D."/>
            <person name="Howarth C."/>
            <person name="Larson L."/>
            <person name="Lui A."/>
            <person name="MacDonald P.J.P."/>
            <person name="Montmayeur A."/>
            <person name="Murphy C."/>
            <person name="Neiman D."/>
            <person name="Pearson M."/>
            <person name="Priest M."/>
            <person name="Roberts A."/>
            <person name="Saif S."/>
            <person name="Shea T."/>
            <person name="Shenoy N."/>
            <person name="Sisk P."/>
            <person name="Stolte C."/>
            <person name="Sykes S."/>
            <person name="Wortman J."/>
            <person name="Nusbaum C."/>
            <person name="Birren B."/>
        </authorList>
    </citation>
    <scope>NUCLEOTIDE SEQUENCE [LARGE SCALE GENOMIC DNA]</scope>
    <source>
        <strain evidence="2 3">54005</strain>
    </source>
</reference>
<sequence>MSEHSSSSSQGNEKPLKHESDTEDSVKLSDVPTLPHDPETKPEIPAQLQKEPTPGNEGGKEREDSSQSQNSTAK</sequence>
<feature type="compositionally biased region" description="Basic and acidic residues" evidence="1">
    <location>
        <begin position="14"/>
        <end position="27"/>
    </location>
</feature>
<dbReference type="HOGENOM" id="CLU_2694471_0_0_1"/>
<evidence type="ECO:0000256" key="1">
    <source>
        <dbReference type="SAM" id="MobiDB-lite"/>
    </source>
</evidence>